<evidence type="ECO:0000313" key="2">
    <source>
        <dbReference type="EMBL" id="GAA4243519.1"/>
    </source>
</evidence>
<proteinExistence type="predicted"/>
<dbReference type="PROSITE" id="PS51782">
    <property type="entry name" value="LYSM"/>
    <property type="match status" value="1"/>
</dbReference>
<dbReference type="InterPro" id="IPR050570">
    <property type="entry name" value="Cell_wall_metabolism_enzyme"/>
</dbReference>
<sequence length="307" mass="34790">MKYIVFCITFFYCTIQTFAQEDSISKSLKIELQTTKFKRVVIEAIEIPLITKKAEVVDIKAEHWDTTLYNPYANTIQEFPIELSFTDSTYASPVPHKKVVTSRYGWRRGRPHKGIDIDLVTGDTVVTILDGIVRFAKYANGFGNVIVVRHFNGLESTYAHLSHIGVKANDTIYKGQYIGKGGNTGNSRGSHLHLELSYKGEYIHPEYLLDFSSKNAIRSQQVWVTQKWTHARFHNSRRVSKVKVIKSADEAALVSLIKTPKVYVVKKGDTLYGISRRNNMSVSQLCKTNSIKQSSPLKIGQKLVLEL</sequence>
<protein>
    <recommendedName>
        <fullName evidence="1">LysM domain-containing protein</fullName>
    </recommendedName>
</protein>
<dbReference type="PANTHER" id="PTHR21666">
    <property type="entry name" value="PEPTIDASE-RELATED"/>
    <property type="match status" value="1"/>
</dbReference>
<dbReference type="InterPro" id="IPR036779">
    <property type="entry name" value="LysM_dom_sf"/>
</dbReference>
<dbReference type="InterPro" id="IPR016047">
    <property type="entry name" value="M23ase_b-sheet_dom"/>
</dbReference>
<dbReference type="SUPFAM" id="SSF51261">
    <property type="entry name" value="Duplicated hybrid motif"/>
    <property type="match status" value="1"/>
</dbReference>
<dbReference type="EMBL" id="BAABCB010000018">
    <property type="protein sequence ID" value="GAA4243519.1"/>
    <property type="molecule type" value="Genomic_DNA"/>
</dbReference>
<organism evidence="2 3">
    <name type="scientific">Winogradskyella damuponensis</name>
    <dbReference type="NCBI Taxonomy" id="943939"/>
    <lineage>
        <taxon>Bacteria</taxon>
        <taxon>Pseudomonadati</taxon>
        <taxon>Bacteroidota</taxon>
        <taxon>Flavobacteriia</taxon>
        <taxon>Flavobacteriales</taxon>
        <taxon>Flavobacteriaceae</taxon>
        <taxon>Winogradskyella</taxon>
    </lineage>
</organism>
<evidence type="ECO:0000313" key="3">
    <source>
        <dbReference type="Proteomes" id="UP001501682"/>
    </source>
</evidence>
<dbReference type="InterPro" id="IPR011055">
    <property type="entry name" value="Dup_hybrid_motif"/>
</dbReference>
<dbReference type="Pfam" id="PF01476">
    <property type="entry name" value="LysM"/>
    <property type="match status" value="1"/>
</dbReference>
<dbReference type="RefSeq" id="WP_334469175.1">
    <property type="nucleotide sequence ID" value="NZ_BAABCB010000018.1"/>
</dbReference>
<gene>
    <name evidence="2" type="ORF">GCM10022292_18440</name>
</gene>
<dbReference type="InterPro" id="IPR018392">
    <property type="entry name" value="LysM"/>
</dbReference>
<dbReference type="Proteomes" id="UP001501682">
    <property type="component" value="Unassembled WGS sequence"/>
</dbReference>
<dbReference type="CDD" id="cd00118">
    <property type="entry name" value="LysM"/>
    <property type="match status" value="1"/>
</dbReference>
<keyword evidence="3" id="KW-1185">Reference proteome</keyword>
<dbReference type="Gene3D" id="3.10.350.10">
    <property type="entry name" value="LysM domain"/>
    <property type="match status" value="1"/>
</dbReference>
<accession>A0ABP8CUL7</accession>
<comment type="caution">
    <text evidence="2">The sequence shown here is derived from an EMBL/GenBank/DDBJ whole genome shotgun (WGS) entry which is preliminary data.</text>
</comment>
<evidence type="ECO:0000259" key="1">
    <source>
        <dbReference type="PROSITE" id="PS51782"/>
    </source>
</evidence>
<dbReference type="PANTHER" id="PTHR21666:SF270">
    <property type="entry name" value="MUREIN HYDROLASE ACTIVATOR ENVC"/>
    <property type="match status" value="1"/>
</dbReference>
<dbReference type="CDD" id="cd12797">
    <property type="entry name" value="M23_peptidase"/>
    <property type="match status" value="1"/>
</dbReference>
<name>A0ABP8CUL7_9FLAO</name>
<dbReference type="SUPFAM" id="SSF54106">
    <property type="entry name" value="LysM domain"/>
    <property type="match status" value="1"/>
</dbReference>
<dbReference type="Gene3D" id="2.70.70.10">
    <property type="entry name" value="Glucose Permease (Domain IIA)"/>
    <property type="match status" value="1"/>
</dbReference>
<reference evidence="3" key="1">
    <citation type="journal article" date="2019" name="Int. J. Syst. Evol. Microbiol.">
        <title>The Global Catalogue of Microorganisms (GCM) 10K type strain sequencing project: providing services to taxonomists for standard genome sequencing and annotation.</title>
        <authorList>
            <consortium name="The Broad Institute Genomics Platform"/>
            <consortium name="The Broad Institute Genome Sequencing Center for Infectious Disease"/>
            <person name="Wu L."/>
            <person name="Ma J."/>
        </authorList>
    </citation>
    <scope>NUCLEOTIDE SEQUENCE [LARGE SCALE GENOMIC DNA]</scope>
    <source>
        <strain evidence="3">JCM 17633</strain>
    </source>
</reference>
<feature type="domain" description="LysM" evidence="1">
    <location>
        <begin position="261"/>
        <end position="305"/>
    </location>
</feature>
<dbReference type="Pfam" id="PF01551">
    <property type="entry name" value="Peptidase_M23"/>
    <property type="match status" value="1"/>
</dbReference>
<dbReference type="SMART" id="SM00257">
    <property type="entry name" value="LysM"/>
    <property type="match status" value="1"/>
</dbReference>